<dbReference type="AlphaFoldDB" id="A0A7J7JSG7"/>
<organism evidence="1 2">
    <name type="scientific">Bugula neritina</name>
    <name type="common">Brown bryozoan</name>
    <name type="synonym">Sertularia neritina</name>
    <dbReference type="NCBI Taxonomy" id="10212"/>
    <lineage>
        <taxon>Eukaryota</taxon>
        <taxon>Metazoa</taxon>
        <taxon>Spiralia</taxon>
        <taxon>Lophotrochozoa</taxon>
        <taxon>Bryozoa</taxon>
        <taxon>Gymnolaemata</taxon>
        <taxon>Cheilostomatida</taxon>
        <taxon>Flustrina</taxon>
        <taxon>Buguloidea</taxon>
        <taxon>Bugulidae</taxon>
        <taxon>Bugula</taxon>
    </lineage>
</organism>
<gene>
    <name evidence="1" type="ORF">EB796_013103</name>
</gene>
<keyword evidence="2" id="KW-1185">Reference proteome</keyword>
<reference evidence="1" key="1">
    <citation type="submission" date="2020-06" db="EMBL/GenBank/DDBJ databases">
        <title>Draft genome of Bugula neritina, a colonial animal packing powerful symbionts and potential medicines.</title>
        <authorList>
            <person name="Rayko M."/>
        </authorList>
    </citation>
    <scope>NUCLEOTIDE SEQUENCE [LARGE SCALE GENOMIC DNA]</scope>
    <source>
        <strain evidence="1">Kwan_BN1</strain>
    </source>
</reference>
<proteinExistence type="predicted"/>
<dbReference type="Proteomes" id="UP000593567">
    <property type="component" value="Unassembled WGS sequence"/>
</dbReference>
<accession>A0A7J7JSG7</accession>
<dbReference type="EMBL" id="VXIV02001935">
    <property type="protein sequence ID" value="KAF6028591.1"/>
    <property type="molecule type" value="Genomic_DNA"/>
</dbReference>
<comment type="caution">
    <text evidence="1">The sequence shown here is derived from an EMBL/GenBank/DDBJ whole genome shotgun (WGS) entry which is preliminary data.</text>
</comment>
<evidence type="ECO:0000313" key="2">
    <source>
        <dbReference type="Proteomes" id="UP000593567"/>
    </source>
</evidence>
<protein>
    <submittedName>
        <fullName evidence="1">Uncharacterized protein</fullName>
    </submittedName>
</protein>
<evidence type="ECO:0000313" key="1">
    <source>
        <dbReference type="EMBL" id="KAF6028591.1"/>
    </source>
</evidence>
<name>A0A7J7JSG7_BUGNE</name>
<sequence>MYQPRLLLDKVLDSASQGIELELAGWCLVFTTQSRNTSTLLLRGQTLQTFWQLQLYKALAELQSLSCNKYILNIQDTIWQWLILTHSKCEASNYIFVKVITNEGYIAIYIL</sequence>